<accession>A0A4U5W332</accession>
<evidence type="ECO:0000313" key="2">
    <source>
        <dbReference type="EMBL" id="TKS95803.1"/>
    </source>
</evidence>
<feature type="region of interest" description="Disordered" evidence="1">
    <location>
        <begin position="1"/>
        <end position="22"/>
    </location>
</feature>
<dbReference type="Proteomes" id="UP000308632">
    <property type="component" value="Unassembled WGS sequence"/>
</dbReference>
<feature type="region of interest" description="Disordered" evidence="1">
    <location>
        <begin position="291"/>
        <end position="365"/>
    </location>
</feature>
<proteinExistence type="predicted"/>
<gene>
    <name evidence="2" type="ORF">E4U92_35000</name>
</gene>
<evidence type="ECO:0000256" key="1">
    <source>
        <dbReference type="SAM" id="MobiDB-lite"/>
    </source>
</evidence>
<dbReference type="RefSeq" id="WP_137304491.1">
    <property type="nucleotide sequence ID" value="NZ_BMVD01000019.1"/>
</dbReference>
<name>A0A4U5W332_STRGB</name>
<sequence>MTKDKKRKAAIRETQVQTGRRYTQAAREMTAATGREPNGFLLSQLLTECATVAPADVDWGYDSELAPEVFHSRLLGGAVPYGTVLELAGSLAQEGRSARLTLESMSPLEEAVVVCGNRRFQLILTQDMARELCQTPACRNNQPGWAFLHCHSHLPDCTGDALVSMAEDWAYSFQTDAGRDVHRLEGSAEADLIIKAATANGTYERVSKALLDALFVAPDALDDMFWSDDETLAMQHAIERERLRLHNVARTETRRLWKVFGACVTCAAASTPTAGTRVFPHDSAQRTAFRPLPVPSRTRPRPNARLISGRQKGPTHDDLPVGACLAGRHPPAPASQRRRTAFGRPAVRTGWSTTGPAPARAPRRF</sequence>
<dbReference type="AlphaFoldDB" id="A0A4U5W332"/>
<comment type="caution">
    <text evidence="2">The sequence shown here is derived from an EMBL/GenBank/DDBJ whole genome shotgun (WGS) entry which is preliminary data.</text>
</comment>
<evidence type="ECO:0000313" key="3">
    <source>
        <dbReference type="Proteomes" id="UP000308632"/>
    </source>
</evidence>
<reference evidence="2 3" key="1">
    <citation type="submission" date="2019-04" db="EMBL/GenBank/DDBJ databases">
        <title>Streptomyces lasaliensis sp.nov., an Actinomycete isolated from soil which produces the polyether antibiotic lasalocid.</title>
        <authorList>
            <person name="Erwin G."/>
            <person name="Haber C."/>
        </authorList>
    </citation>
    <scope>NUCLEOTIDE SEQUENCE [LARGE SCALE GENOMIC DNA]</scope>
    <source>
        <strain evidence="2 3">DSM 40089</strain>
    </source>
</reference>
<protein>
    <submittedName>
        <fullName evidence="2">Uncharacterized protein</fullName>
    </submittedName>
</protein>
<dbReference type="EMBL" id="SZPR01000044">
    <property type="protein sequence ID" value="TKS95803.1"/>
    <property type="molecule type" value="Genomic_DNA"/>
</dbReference>
<organism evidence="2 3">
    <name type="scientific">Streptomyces galbus</name>
    <dbReference type="NCBI Taxonomy" id="33898"/>
    <lineage>
        <taxon>Bacteria</taxon>
        <taxon>Bacillati</taxon>
        <taxon>Actinomycetota</taxon>
        <taxon>Actinomycetes</taxon>
        <taxon>Kitasatosporales</taxon>
        <taxon>Streptomycetaceae</taxon>
        <taxon>Streptomyces</taxon>
    </lineage>
</organism>